<keyword evidence="4" id="KW-0411">Iron-sulfur</keyword>
<accession>C5CEV7</accession>
<dbReference type="PROSITE" id="PS00198">
    <property type="entry name" value="4FE4S_FER_1"/>
    <property type="match status" value="1"/>
</dbReference>
<feature type="domain" description="4Fe-4S ferredoxin-type" evidence="5">
    <location>
        <begin position="68"/>
        <end position="97"/>
    </location>
</feature>
<dbReference type="SUPFAM" id="SSF54862">
    <property type="entry name" value="4Fe-4S ferredoxins"/>
    <property type="match status" value="1"/>
</dbReference>
<sequence length="166" mass="18806">MKKLLIDIEKLIKSDISRIKCEYLYHGKNNGVLSIVEVAEFAVYCRQCKNAHCVKACPKDALERQPDGTVKRYNLLCVGCKSCVLACPFGTLFPETISYVTTHCDFCLSQMNADSNYVPLCAETCSGNTIRVLDVEREQPENGFYFAGKYLAIRAPNWRYKEGRII</sequence>
<gene>
    <name evidence="6" type="ordered locus">Kole_0572</name>
</gene>
<evidence type="ECO:0000256" key="2">
    <source>
        <dbReference type="ARBA" id="ARBA00022723"/>
    </source>
</evidence>
<dbReference type="HOGENOM" id="CLU_043374_3_3_0"/>
<dbReference type="InterPro" id="IPR017900">
    <property type="entry name" value="4Fe4S_Fe_S_CS"/>
</dbReference>
<organism evidence="6 7">
    <name type="scientific">Kosmotoga olearia (strain ATCC BAA-1733 / DSM 21960 / TBF 19.5.1)</name>
    <dbReference type="NCBI Taxonomy" id="521045"/>
    <lineage>
        <taxon>Bacteria</taxon>
        <taxon>Thermotogati</taxon>
        <taxon>Thermotogota</taxon>
        <taxon>Thermotogae</taxon>
        <taxon>Kosmotogales</taxon>
        <taxon>Kosmotogaceae</taxon>
        <taxon>Kosmotoga</taxon>
    </lineage>
</organism>
<dbReference type="GO" id="GO:0046872">
    <property type="term" value="F:metal ion binding"/>
    <property type="evidence" value="ECO:0007669"/>
    <property type="project" value="UniProtKB-KW"/>
</dbReference>
<keyword evidence="7" id="KW-1185">Reference proteome</keyword>
<evidence type="ECO:0000256" key="4">
    <source>
        <dbReference type="ARBA" id="ARBA00023014"/>
    </source>
</evidence>
<dbReference type="InterPro" id="IPR050954">
    <property type="entry name" value="ET_IronSulfur_Cluster-Binding"/>
</dbReference>
<evidence type="ECO:0000313" key="6">
    <source>
        <dbReference type="EMBL" id="ACR79291.1"/>
    </source>
</evidence>
<feature type="domain" description="4Fe-4S ferredoxin-type" evidence="5">
    <location>
        <begin position="34"/>
        <end position="67"/>
    </location>
</feature>
<dbReference type="STRING" id="521045.Kole_0572"/>
<dbReference type="KEGG" id="kol:Kole_0572"/>
<reference evidence="6 7" key="1">
    <citation type="submission" date="2009-06" db="EMBL/GenBank/DDBJ databases">
        <title>Complete sequence of Thermotogales bacterium TBF 19.5.1.</title>
        <authorList>
            <consortium name="US DOE Joint Genome Institute"/>
            <person name="Lucas S."/>
            <person name="Copeland A."/>
            <person name="Lapidus A."/>
            <person name="Glavina del Rio T."/>
            <person name="Tice H."/>
            <person name="Bruce D."/>
            <person name="Goodwin L."/>
            <person name="Pitluck S."/>
            <person name="Chertkov O."/>
            <person name="Brettin T."/>
            <person name="Detter J.C."/>
            <person name="Han C."/>
            <person name="Schmutz J."/>
            <person name="Larimer F."/>
            <person name="Land M."/>
            <person name="Hauser L."/>
            <person name="Kyrpides N."/>
            <person name="Ovchinnikova G."/>
            <person name="Noll K."/>
        </authorList>
    </citation>
    <scope>NUCLEOTIDE SEQUENCE [LARGE SCALE GENOMIC DNA]</scope>
    <source>
        <strain evidence="7">ATCC BAA-1733 / DSM 21960 / TBF 19.5.1</strain>
    </source>
</reference>
<reference evidence="6 7" key="2">
    <citation type="journal article" date="2011" name="J. Bacteriol.">
        <title>Genome Sequence of Kosmotoga olearia Strain TBF 19.5.1, a Thermophilic Bacterium with a Wide Growth Temperature Range, Isolated from the Troll B Oil Platform in the North Sea.</title>
        <authorList>
            <person name="Swithers K.S."/>
            <person name="Dipippo J.L."/>
            <person name="Bruce D.C."/>
            <person name="Detter C."/>
            <person name="Tapia R."/>
            <person name="Han S."/>
            <person name="Goodwin L.A."/>
            <person name="Han J."/>
            <person name="Woyke T."/>
            <person name="Pitluck S."/>
            <person name="Pennacchio L."/>
            <person name="Nolan M."/>
            <person name="Mikhailova N."/>
            <person name="Land M.L."/>
            <person name="Nesbo C.L."/>
            <person name="Gogarten J.P."/>
            <person name="Noll K.M."/>
        </authorList>
    </citation>
    <scope>NUCLEOTIDE SEQUENCE [LARGE SCALE GENOMIC DNA]</scope>
    <source>
        <strain evidence="7">ATCC BAA-1733 / DSM 21960 / TBF 19.5.1</strain>
    </source>
</reference>
<dbReference type="OrthoDB" id="9810688at2"/>
<evidence type="ECO:0000259" key="5">
    <source>
        <dbReference type="PROSITE" id="PS51379"/>
    </source>
</evidence>
<dbReference type="AlphaFoldDB" id="C5CEV7"/>
<dbReference type="PROSITE" id="PS51379">
    <property type="entry name" value="4FE4S_FER_2"/>
    <property type="match status" value="2"/>
</dbReference>
<proteinExistence type="predicted"/>
<name>C5CEV7_KOSOT</name>
<dbReference type="Gene3D" id="3.30.70.20">
    <property type="match status" value="2"/>
</dbReference>
<dbReference type="PANTHER" id="PTHR43177:SF3">
    <property type="entry name" value="PROTEIN NRFC HOMOLOG"/>
    <property type="match status" value="1"/>
</dbReference>
<evidence type="ECO:0000313" key="7">
    <source>
        <dbReference type="Proteomes" id="UP000002382"/>
    </source>
</evidence>
<dbReference type="RefSeq" id="WP_012745073.1">
    <property type="nucleotide sequence ID" value="NC_012785.1"/>
</dbReference>
<keyword evidence="2" id="KW-0479">Metal-binding</keyword>
<dbReference type="Proteomes" id="UP000002382">
    <property type="component" value="Chromosome"/>
</dbReference>
<evidence type="ECO:0000256" key="1">
    <source>
        <dbReference type="ARBA" id="ARBA00022485"/>
    </source>
</evidence>
<dbReference type="EMBL" id="CP001634">
    <property type="protein sequence ID" value="ACR79291.1"/>
    <property type="molecule type" value="Genomic_DNA"/>
</dbReference>
<dbReference type="Pfam" id="PF13247">
    <property type="entry name" value="Fer4_11"/>
    <property type="match status" value="1"/>
</dbReference>
<dbReference type="InterPro" id="IPR017896">
    <property type="entry name" value="4Fe4S_Fe-S-bd"/>
</dbReference>
<keyword evidence="3" id="KW-0408">Iron</keyword>
<dbReference type="CDD" id="cd04410">
    <property type="entry name" value="DMSOR_beta-like"/>
    <property type="match status" value="1"/>
</dbReference>
<keyword evidence="1" id="KW-0004">4Fe-4S</keyword>
<dbReference type="eggNOG" id="COG1142">
    <property type="taxonomic scope" value="Bacteria"/>
</dbReference>
<dbReference type="PANTHER" id="PTHR43177">
    <property type="entry name" value="PROTEIN NRFC"/>
    <property type="match status" value="1"/>
</dbReference>
<protein>
    <submittedName>
        <fullName evidence="6">4Fe-4S ferredoxin iron-sulfur binding domain protein</fullName>
    </submittedName>
</protein>
<evidence type="ECO:0000256" key="3">
    <source>
        <dbReference type="ARBA" id="ARBA00023004"/>
    </source>
</evidence>
<dbReference type="GO" id="GO:0051539">
    <property type="term" value="F:4 iron, 4 sulfur cluster binding"/>
    <property type="evidence" value="ECO:0007669"/>
    <property type="project" value="UniProtKB-KW"/>
</dbReference>